<accession>A0A0C1NGU7</accession>
<sequence length="100" mass="11200">MMLCENRDALMSGEIMPNVGVVPVKELKYIRMIETDIIHTIEDGVETDALYKQCQDPMTEDVGGLISQMVFLMMLCENRDALMSGEIMLSVGVVPVKEFV</sequence>
<proteinExistence type="predicted"/>
<organism evidence="1">
    <name type="scientific">Tolypothrix bouteillei VB521301</name>
    <dbReference type="NCBI Taxonomy" id="1479485"/>
    <lineage>
        <taxon>Bacteria</taxon>
        <taxon>Bacillati</taxon>
        <taxon>Cyanobacteriota</taxon>
        <taxon>Cyanophyceae</taxon>
        <taxon>Nostocales</taxon>
        <taxon>Tolypothrichaceae</taxon>
        <taxon>Tolypothrix</taxon>
    </lineage>
</organism>
<gene>
    <name evidence="1" type="ORF">DA73_0210485</name>
</gene>
<reference evidence="1" key="1">
    <citation type="journal article" date="2015" name="Genome Announc.">
        <title>Draft Genome Sequence of Tolypothrix boutellei Strain VB521301.</title>
        <authorList>
            <person name="Chandrababunaidu M.M."/>
            <person name="Singh D."/>
            <person name="Sen D."/>
            <person name="Bhan S."/>
            <person name="Das S."/>
            <person name="Gupta A."/>
            <person name="Adhikary S.P."/>
            <person name="Tripathy S."/>
        </authorList>
    </citation>
    <scope>NUCLEOTIDE SEQUENCE</scope>
    <source>
        <strain evidence="1">VB521301</strain>
    </source>
</reference>
<evidence type="ECO:0000313" key="1">
    <source>
        <dbReference type="EMBL" id="KIE12036.1"/>
    </source>
</evidence>
<protein>
    <submittedName>
        <fullName evidence="1">Uncharacterized protein</fullName>
    </submittedName>
</protein>
<dbReference type="AlphaFoldDB" id="A0A0C1NGU7"/>
<dbReference type="EMBL" id="JHEG02000037">
    <property type="protein sequence ID" value="KIE12036.1"/>
    <property type="molecule type" value="Genomic_DNA"/>
</dbReference>
<comment type="caution">
    <text evidence="1">The sequence shown here is derived from an EMBL/GenBank/DDBJ whole genome shotgun (WGS) entry which is preliminary data.</text>
</comment>
<name>A0A0C1NGU7_9CYAN</name>